<evidence type="ECO:0000313" key="10">
    <source>
        <dbReference type="EMBL" id="CAK9085035.1"/>
    </source>
</evidence>
<evidence type="ECO:0000259" key="8">
    <source>
        <dbReference type="PROSITE" id="PS50893"/>
    </source>
</evidence>
<reference evidence="10 11" key="1">
    <citation type="submission" date="2024-02" db="EMBL/GenBank/DDBJ databases">
        <authorList>
            <person name="Chen Y."/>
            <person name="Shah S."/>
            <person name="Dougan E. K."/>
            <person name="Thang M."/>
            <person name="Chan C."/>
        </authorList>
    </citation>
    <scope>NUCLEOTIDE SEQUENCE [LARGE SCALE GENOMIC DNA]</scope>
</reference>
<evidence type="ECO:0000256" key="6">
    <source>
        <dbReference type="ARBA" id="ARBA00022989"/>
    </source>
</evidence>
<evidence type="ECO:0000259" key="9">
    <source>
        <dbReference type="PROSITE" id="PS50929"/>
    </source>
</evidence>
<dbReference type="InterPro" id="IPR011527">
    <property type="entry name" value="ABC1_TM_dom"/>
</dbReference>
<dbReference type="PROSITE" id="PS00211">
    <property type="entry name" value="ABC_TRANSPORTER_1"/>
    <property type="match status" value="1"/>
</dbReference>
<evidence type="ECO:0000256" key="7">
    <source>
        <dbReference type="ARBA" id="ARBA00023136"/>
    </source>
</evidence>
<dbReference type="Gene3D" id="3.40.50.300">
    <property type="entry name" value="P-loop containing nucleotide triphosphate hydrolases"/>
    <property type="match status" value="1"/>
</dbReference>
<keyword evidence="4" id="KW-0547">Nucleotide-binding</keyword>
<evidence type="ECO:0000256" key="2">
    <source>
        <dbReference type="ARBA" id="ARBA00022448"/>
    </source>
</evidence>
<dbReference type="PANTHER" id="PTHR11384:SF55">
    <property type="entry name" value="ATP-BINDING CASSETTE TRANSPORTER"/>
    <property type="match status" value="1"/>
</dbReference>
<keyword evidence="5" id="KW-0067">ATP-binding</keyword>
<organism evidence="10 11">
    <name type="scientific">Durusdinium trenchii</name>
    <dbReference type="NCBI Taxonomy" id="1381693"/>
    <lineage>
        <taxon>Eukaryota</taxon>
        <taxon>Sar</taxon>
        <taxon>Alveolata</taxon>
        <taxon>Dinophyceae</taxon>
        <taxon>Suessiales</taxon>
        <taxon>Symbiodiniaceae</taxon>
        <taxon>Durusdinium</taxon>
    </lineage>
</organism>
<keyword evidence="6" id="KW-1133">Transmembrane helix</keyword>
<dbReference type="InterPro" id="IPR036640">
    <property type="entry name" value="ABC1_TM_sf"/>
</dbReference>
<dbReference type="SUPFAM" id="SSF52540">
    <property type="entry name" value="P-loop containing nucleoside triphosphate hydrolases"/>
    <property type="match status" value="1"/>
</dbReference>
<dbReference type="SMART" id="SM00382">
    <property type="entry name" value="AAA"/>
    <property type="match status" value="1"/>
</dbReference>
<keyword evidence="2" id="KW-0813">Transport</keyword>
<dbReference type="SUPFAM" id="SSF90123">
    <property type="entry name" value="ABC transporter transmembrane region"/>
    <property type="match status" value="1"/>
</dbReference>
<protein>
    <submittedName>
        <fullName evidence="10">Uncharacterized protein</fullName>
    </submittedName>
</protein>
<comment type="similarity">
    <text evidence="1">Belongs to the ABC transporter superfamily. ABCD family. Peroxisomal fatty acyl CoA transporter (TC 3.A.1.203) subfamily.</text>
</comment>
<dbReference type="InterPro" id="IPR003439">
    <property type="entry name" value="ABC_transporter-like_ATP-bd"/>
</dbReference>
<dbReference type="Gene3D" id="1.20.1560.10">
    <property type="entry name" value="ABC transporter type 1, transmembrane domain"/>
    <property type="match status" value="1"/>
</dbReference>
<dbReference type="InterPro" id="IPR017871">
    <property type="entry name" value="ABC_transporter-like_CS"/>
</dbReference>
<evidence type="ECO:0000256" key="3">
    <source>
        <dbReference type="ARBA" id="ARBA00022692"/>
    </source>
</evidence>
<accession>A0ABP0Q9X8</accession>
<proteinExistence type="inferred from homology"/>
<feature type="domain" description="ABC transporter" evidence="8">
    <location>
        <begin position="422"/>
        <end position="646"/>
    </location>
</feature>
<dbReference type="Proteomes" id="UP001642484">
    <property type="component" value="Unassembled WGS sequence"/>
</dbReference>
<evidence type="ECO:0000256" key="5">
    <source>
        <dbReference type="ARBA" id="ARBA00022840"/>
    </source>
</evidence>
<dbReference type="Pfam" id="PF06472">
    <property type="entry name" value="ABC_membrane_2"/>
    <property type="match status" value="1"/>
</dbReference>
<keyword evidence="7" id="KW-0472">Membrane</keyword>
<evidence type="ECO:0000256" key="4">
    <source>
        <dbReference type="ARBA" id="ARBA00022741"/>
    </source>
</evidence>
<dbReference type="PROSITE" id="PS50929">
    <property type="entry name" value="ABC_TM1F"/>
    <property type="match status" value="1"/>
</dbReference>
<comment type="caution">
    <text evidence="10">The sequence shown here is derived from an EMBL/GenBank/DDBJ whole genome shotgun (WGS) entry which is preliminary data.</text>
</comment>
<dbReference type="PROSITE" id="PS50893">
    <property type="entry name" value="ABC_TRANSPORTER_2"/>
    <property type="match status" value="1"/>
</dbReference>
<name>A0ABP0Q9X8_9DINO</name>
<dbReference type="InterPro" id="IPR003593">
    <property type="entry name" value="AAA+_ATPase"/>
</dbReference>
<dbReference type="InterPro" id="IPR050835">
    <property type="entry name" value="ABC_transporter_sub-D"/>
</dbReference>
<dbReference type="Pfam" id="PF00005">
    <property type="entry name" value="ABC_tran"/>
    <property type="match status" value="1"/>
</dbReference>
<dbReference type="PANTHER" id="PTHR11384">
    <property type="entry name" value="ATP-BINDING CASSETTE, SUB-FAMILY D MEMBER"/>
    <property type="match status" value="1"/>
</dbReference>
<gene>
    <name evidence="10" type="ORF">CCMP2556_LOCUS41314</name>
</gene>
<sequence>MTAAVMAEELGITPSRPVDSIWKTVARLVKLALADPDRGWRAILLSCSVFVLLLGEVAAAGRYSVVQKNLITALQAKDKALFHRGLRNVGRIILCISPIIALREYAAGVLGMNCRTSLTAYFARKYLMPQKPKSDSQAGTDQQAAPCPYYALTLTGEIDNPDQRICQDVGHLVTSGVSFAQDVVRTSLSILTFAPVLYSISPAACIGGIAYAVTGTVVSARSFGRLLGVYQLRSLQREAHLRYTLIRVREHAESIAFFEGGAAEFSKFHGGFRNLLEALYQSVLVATGYSMLNRTFHWATFAVIPMLVGPAYLDGRVEFGVISQATMAFNIILEEHCPFGLLRRFQRVQAPEIRRDAGGHVRSCCGREDKALTLAMHRLESLSDLRVRLQRLAQLDDALSLPPVSPTTGAMAGTIPTDGVLLRFEAVTLRTPQHKDVRPKVLFEDLSFEVLGGQSLLISGASGIGKSSLLRAAAGLWGVAGSIQLQRSEVFFMPQKPYMFLGSLRDQLLYPQVDTSSASSTRLEEVLRAVNLEELIHVGLEEVKDWANILSLGQQQRINFARVLLQPSIRFALMDECTSACDPENELLLYQLLQQHLRGYVSVGHRPSLQQFHTHALWLRRSTPTTTTEIDFLIMQEFQEKMIDKFIDCIDKLNYGILWPEPRLS</sequence>
<feature type="domain" description="ABC transmembrane type-1" evidence="9">
    <location>
        <begin position="92"/>
        <end position="334"/>
    </location>
</feature>
<evidence type="ECO:0000313" key="11">
    <source>
        <dbReference type="Proteomes" id="UP001642484"/>
    </source>
</evidence>
<keyword evidence="11" id="KW-1185">Reference proteome</keyword>
<evidence type="ECO:0000256" key="1">
    <source>
        <dbReference type="ARBA" id="ARBA00008575"/>
    </source>
</evidence>
<keyword evidence="3" id="KW-0812">Transmembrane</keyword>
<dbReference type="InterPro" id="IPR027417">
    <property type="entry name" value="P-loop_NTPase"/>
</dbReference>
<dbReference type="EMBL" id="CAXAMN010024250">
    <property type="protein sequence ID" value="CAK9085035.1"/>
    <property type="molecule type" value="Genomic_DNA"/>
</dbReference>